<dbReference type="InterPro" id="IPR027843">
    <property type="entry name" value="DUF4440"/>
</dbReference>
<keyword evidence="3" id="KW-1185">Reference proteome</keyword>
<protein>
    <recommendedName>
        <fullName evidence="1">DUF4440 domain-containing protein</fullName>
    </recommendedName>
</protein>
<accession>A0A1W2BCX9</accession>
<dbReference type="RefSeq" id="WP_084284834.1">
    <property type="nucleotide sequence ID" value="NZ_FWXJ01000012.1"/>
</dbReference>
<dbReference type="Proteomes" id="UP000192708">
    <property type="component" value="Unassembled WGS sequence"/>
</dbReference>
<organism evidence="2 3">
    <name type="scientific">Polynucleobacter kasalickyi</name>
    <dbReference type="NCBI Taxonomy" id="1938817"/>
    <lineage>
        <taxon>Bacteria</taxon>
        <taxon>Pseudomonadati</taxon>
        <taxon>Pseudomonadota</taxon>
        <taxon>Betaproteobacteria</taxon>
        <taxon>Burkholderiales</taxon>
        <taxon>Burkholderiaceae</taxon>
        <taxon>Polynucleobacter</taxon>
    </lineage>
</organism>
<reference evidence="2 3" key="1">
    <citation type="submission" date="2017-04" db="EMBL/GenBank/DDBJ databases">
        <authorList>
            <person name="Afonso C.L."/>
            <person name="Miller P.J."/>
            <person name="Scott M.A."/>
            <person name="Spackman E."/>
            <person name="Goraichik I."/>
            <person name="Dimitrov K.M."/>
            <person name="Suarez D.L."/>
            <person name="Swayne D.E."/>
        </authorList>
    </citation>
    <scope>NUCLEOTIDE SEQUENCE [LARGE SCALE GENOMIC DNA]</scope>
    <source>
        <strain evidence="2 3">VK13</strain>
    </source>
</reference>
<gene>
    <name evidence="2" type="ORF">SAMN06296008_11259</name>
</gene>
<dbReference type="OrthoDB" id="8912653at2"/>
<dbReference type="STRING" id="1938817.SAMN06296008_11259"/>
<dbReference type="EMBL" id="FWXJ01000012">
    <property type="protein sequence ID" value="SMC70671.1"/>
    <property type="molecule type" value="Genomic_DNA"/>
</dbReference>
<proteinExistence type="predicted"/>
<evidence type="ECO:0000313" key="2">
    <source>
        <dbReference type="EMBL" id="SMC70671.1"/>
    </source>
</evidence>
<sequence>MSHPVLAFEEKRRIAMEAADQQAFSTLCDPSMIYRHGSGVEDTLETYLEKFEKKLVKYSNVVFSNPRVITSQHGNQQVALIMGNMQADVMRIDQPDKISSHYQSTWISDGADWKLLAVHGAPAAKK</sequence>
<dbReference type="Pfam" id="PF14534">
    <property type="entry name" value="DUF4440"/>
    <property type="match status" value="1"/>
</dbReference>
<name>A0A1W2BCX9_9BURK</name>
<dbReference type="Gene3D" id="3.10.450.50">
    <property type="match status" value="1"/>
</dbReference>
<dbReference type="AlphaFoldDB" id="A0A1W2BCX9"/>
<evidence type="ECO:0000313" key="3">
    <source>
        <dbReference type="Proteomes" id="UP000192708"/>
    </source>
</evidence>
<evidence type="ECO:0000259" key="1">
    <source>
        <dbReference type="Pfam" id="PF14534"/>
    </source>
</evidence>
<dbReference type="InterPro" id="IPR032710">
    <property type="entry name" value="NTF2-like_dom_sf"/>
</dbReference>
<feature type="domain" description="DUF4440" evidence="1">
    <location>
        <begin position="5"/>
        <end position="115"/>
    </location>
</feature>
<dbReference type="SUPFAM" id="SSF54427">
    <property type="entry name" value="NTF2-like"/>
    <property type="match status" value="1"/>
</dbReference>